<dbReference type="SUPFAM" id="SSF46785">
    <property type="entry name" value="Winged helix' DNA-binding domain"/>
    <property type="match status" value="1"/>
</dbReference>
<dbReference type="EMBL" id="DVMP01000073">
    <property type="protein sequence ID" value="HIU25593.1"/>
    <property type="molecule type" value="Genomic_DNA"/>
</dbReference>
<sequence>MQTTYNKNEIPAMADEKCSVIYALEIIGGKWRLPIIWKLSKHETMRYNQLKRELEGITNIMLTRSLRYLEDRRLVERKEFDQIPPRVEYSLTDRAKELIPALEIIKEWGAGEIEFDKKRAEEEASREQGA</sequence>
<dbReference type="AlphaFoldDB" id="A0A9D1I1Q1"/>
<name>A0A9D1I1Q1_9FIRM</name>
<dbReference type="InterPro" id="IPR036390">
    <property type="entry name" value="WH_DNA-bd_sf"/>
</dbReference>
<dbReference type="PANTHER" id="PTHR33204">
    <property type="entry name" value="TRANSCRIPTIONAL REGULATOR, MARR FAMILY"/>
    <property type="match status" value="1"/>
</dbReference>
<keyword evidence="1" id="KW-0805">Transcription regulation</keyword>
<dbReference type="InterPro" id="IPR002577">
    <property type="entry name" value="HTH_HxlR"/>
</dbReference>
<dbReference type="PROSITE" id="PS51118">
    <property type="entry name" value="HTH_HXLR"/>
    <property type="match status" value="1"/>
</dbReference>
<reference evidence="5" key="1">
    <citation type="submission" date="2020-10" db="EMBL/GenBank/DDBJ databases">
        <authorList>
            <person name="Gilroy R."/>
        </authorList>
    </citation>
    <scope>NUCLEOTIDE SEQUENCE</scope>
    <source>
        <strain evidence="5">ChiHcec3-6078</strain>
    </source>
</reference>
<dbReference type="Gene3D" id="1.10.10.10">
    <property type="entry name" value="Winged helix-like DNA-binding domain superfamily/Winged helix DNA-binding domain"/>
    <property type="match status" value="1"/>
</dbReference>
<feature type="domain" description="HTH hxlR-type" evidence="4">
    <location>
        <begin position="18"/>
        <end position="117"/>
    </location>
</feature>
<gene>
    <name evidence="5" type="ORF">IAC50_03780</name>
</gene>
<accession>A0A9D1I1Q1</accession>
<comment type="caution">
    <text evidence="5">The sequence shown here is derived from an EMBL/GenBank/DDBJ whole genome shotgun (WGS) entry which is preliminary data.</text>
</comment>
<evidence type="ECO:0000256" key="3">
    <source>
        <dbReference type="ARBA" id="ARBA00023163"/>
    </source>
</evidence>
<protein>
    <submittedName>
        <fullName evidence="5">Helix-turn-helix transcriptional regulator</fullName>
    </submittedName>
</protein>
<evidence type="ECO:0000313" key="5">
    <source>
        <dbReference type="EMBL" id="HIU25593.1"/>
    </source>
</evidence>
<reference evidence="5" key="2">
    <citation type="journal article" date="2021" name="PeerJ">
        <title>Extensive microbial diversity within the chicken gut microbiome revealed by metagenomics and culture.</title>
        <authorList>
            <person name="Gilroy R."/>
            <person name="Ravi A."/>
            <person name="Getino M."/>
            <person name="Pursley I."/>
            <person name="Horton D.L."/>
            <person name="Alikhan N.F."/>
            <person name="Baker D."/>
            <person name="Gharbi K."/>
            <person name="Hall N."/>
            <person name="Watson M."/>
            <person name="Adriaenssens E.M."/>
            <person name="Foster-Nyarko E."/>
            <person name="Jarju S."/>
            <person name="Secka A."/>
            <person name="Antonio M."/>
            <person name="Oren A."/>
            <person name="Chaudhuri R.R."/>
            <person name="La Ragione R."/>
            <person name="Hildebrand F."/>
            <person name="Pallen M.J."/>
        </authorList>
    </citation>
    <scope>NUCLEOTIDE SEQUENCE</scope>
    <source>
        <strain evidence="5">ChiHcec3-6078</strain>
    </source>
</reference>
<evidence type="ECO:0000256" key="2">
    <source>
        <dbReference type="ARBA" id="ARBA00023125"/>
    </source>
</evidence>
<dbReference type="Pfam" id="PF01638">
    <property type="entry name" value="HxlR"/>
    <property type="match status" value="1"/>
</dbReference>
<keyword evidence="3" id="KW-0804">Transcription</keyword>
<evidence type="ECO:0000259" key="4">
    <source>
        <dbReference type="PROSITE" id="PS51118"/>
    </source>
</evidence>
<dbReference type="GO" id="GO:0003677">
    <property type="term" value="F:DNA binding"/>
    <property type="evidence" value="ECO:0007669"/>
    <property type="project" value="UniProtKB-KW"/>
</dbReference>
<evidence type="ECO:0000313" key="6">
    <source>
        <dbReference type="Proteomes" id="UP000824090"/>
    </source>
</evidence>
<dbReference type="PANTHER" id="PTHR33204:SF29">
    <property type="entry name" value="TRANSCRIPTIONAL REGULATOR"/>
    <property type="match status" value="1"/>
</dbReference>
<dbReference type="InterPro" id="IPR036388">
    <property type="entry name" value="WH-like_DNA-bd_sf"/>
</dbReference>
<dbReference type="Proteomes" id="UP000824090">
    <property type="component" value="Unassembled WGS sequence"/>
</dbReference>
<proteinExistence type="predicted"/>
<keyword evidence="2" id="KW-0238">DNA-binding</keyword>
<organism evidence="5 6">
    <name type="scientific">Candidatus Allocopromorpha excrementigallinarum</name>
    <dbReference type="NCBI Taxonomy" id="2840742"/>
    <lineage>
        <taxon>Bacteria</taxon>
        <taxon>Bacillati</taxon>
        <taxon>Bacillota</taxon>
        <taxon>Clostridia</taxon>
        <taxon>Eubacteriales</taxon>
        <taxon>Eubacteriaceae</taxon>
        <taxon>Eubacteriaceae incertae sedis</taxon>
        <taxon>Candidatus Allocopromorpha</taxon>
    </lineage>
</organism>
<evidence type="ECO:0000256" key="1">
    <source>
        <dbReference type="ARBA" id="ARBA00023015"/>
    </source>
</evidence>